<protein>
    <recommendedName>
        <fullName evidence="2">Heme chaperone HemW</fullName>
    </recommendedName>
</protein>
<dbReference type="SFLD" id="SFLDF00562">
    <property type="entry name" value="HemN-like__clustered_with_heat"/>
    <property type="match status" value="1"/>
</dbReference>
<gene>
    <name evidence="4" type="primary">hemW</name>
    <name evidence="4" type="ORF">NMU02_03730</name>
</gene>
<dbReference type="NCBIfam" id="TIGR00539">
    <property type="entry name" value="hemN_rel"/>
    <property type="match status" value="1"/>
</dbReference>
<accession>A0ABT1MGM3</accession>
<dbReference type="CDD" id="cd01335">
    <property type="entry name" value="Radical_SAM"/>
    <property type="match status" value="1"/>
</dbReference>
<dbReference type="SFLD" id="SFLDF00288">
    <property type="entry name" value="HemN-like__clustered_with_nucl"/>
    <property type="match status" value="1"/>
</dbReference>
<dbReference type="InterPro" id="IPR058240">
    <property type="entry name" value="rSAM_sf"/>
</dbReference>
<dbReference type="InterPro" id="IPR010723">
    <property type="entry name" value="HemN_C"/>
</dbReference>
<reference evidence="4 5" key="1">
    <citation type="submission" date="2022-07" db="EMBL/GenBank/DDBJ databases">
        <title>Fecal culturing of patients with breast cancer.</title>
        <authorList>
            <person name="Teng N.M.Y."/>
            <person name="Kiu R."/>
            <person name="Evans R."/>
            <person name="Baker D.J."/>
            <person name="Zenner C."/>
            <person name="Robinson S.D."/>
            <person name="Hall L.J."/>
        </authorList>
    </citation>
    <scope>NUCLEOTIDE SEQUENCE [LARGE SCALE GENOMIC DNA]</scope>
    <source>
        <strain evidence="4 5">LH1063</strain>
    </source>
</reference>
<dbReference type="PANTHER" id="PTHR13932:SF5">
    <property type="entry name" value="RADICAL S-ADENOSYL METHIONINE DOMAIN-CONTAINING PROTEIN 1, MITOCHONDRIAL"/>
    <property type="match status" value="1"/>
</dbReference>
<dbReference type="SFLD" id="SFLDS00029">
    <property type="entry name" value="Radical_SAM"/>
    <property type="match status" value="1"/>
</dbReference>
<proteinExistence type="inferred from homology"/>
<keyword evidence="2" id="KW-0143">Chaperone</keyword>
<dbReference type="EMBL" id="JANDHW010000003">
    <property type="protein sequence ID" value="MCP9611199.1"/>
    <property type="molecule type" value="Genomic_DNA"/>
</dbReference>
<comment type="function">
    <text evidence="2">Probably acts as a heme chaperone, transferring heme to an unknown acceptor. Binds one molecule of heme per monomer, possibly covalently. Binds 1 [4Fe-4S] cluster. The cluster is coordinated with 3 cysteines and an exchangeable S-adenosyl-L-methionine.</text>
</comment>
<dbReference type="InterPro" id="IPR023404">
    <property type="entry name" value="rSAM_horseshoe"/>
</dbReference>
<keyword evidence="2" id="KW-0408">Iron</keyword>
<evidence type="ECO:0000259" key="3">
    <source>
        <dbReference type="PROSITE" id="PS51918"/>
    </source>
</evidence>
<sequence>MSGLYIHIPFCKKRCIYCDFFSDTRTGLISRFTGALCREIELRVGELGNTTVSTIYFGGGTPSQLPVERLNDIFSALSGYFELDSCLEITLEANPDDLTSEYISALKDSPVNRISMGVQSFRDEDLVFLNRRHDVSGALRAYELCSRAGYDNISIDLIYGLPGQDIRAWNENLRMAVSLSPAHISAYSLIYEEDTALYRLRDTGKIIECDEEVYLQMFGSLIDRLTGAGYDHYEISNFAKNDRYSRHNTSYWQDVPYLGLGPSAHSYDRFSRKWNISGLMSYIENIEKGYTVYDTEIIDDDTRYNDMVITSLRTKWGLDLEAVSSNFGEDRRTYCLNAATRYIEEGLLDYDGRILRLSREGIFVSDGIMSDLLYVL</sequence>
<dbReference type="InterPro" id="IPR004559">
    <property type="entry name" value="HemW-like"/>
</dbReference>
<dbReference type="PANTHER" id="PTHR13932">
    <property type="entry name" value="COPROPORPHYRINIGEN III OXIDASE"/>
    <property type="match status" value="1"/>
</dbReference>
<keyword evidence="2" id="KW-0411">Iron-sulfur</keyword>
<dbReference type="Proteomes" id="UP001205603">
    <property type="component" value="Unassembled WGS sequence"/>
</dbReference>
<dbReference type="PROSITE" id="PS51918">
    <property type="entry name" value="RADICAL_SAM"/>
    <property type="match status" value="1"/>
</dbReference>
<keyword evidence="2" id="KW-0004">4Fe-4S</keyword>
<dbReference type="InterPro" id="IPR007197">
    <property type="entry name" value="rSAM"/>
</dbReference>
<dbReference type="InterPro" id="IPR006638">
    <property type="entry name" value="Elp3/MiaA/NifB-like_rSAM"/>
</dbReference>
<evidence type="ECO:0000313" key="5">
    <source>
        <dbReference type="Proteomes" id="UP001205603"/>
    </source>
</evidence>
<name>A0ABT1MGM3_9BACT</name>
<organism evidence="4 5">
    <name type="scientific">Coprobacter tertius</name>
    <dbReference type="NCBI Taxonomy" id="2944915"/>
    <lineage>
        <taxon>Bacteria</taxon>
        <taxon>Pseudomonadati</taxon>
        <taxon>Bacteroidota</taxon>
        <taxon>Bacteroidia</taxon>
        <taxon>Bacteroidales</taxon>
        <taxon>Barnesiellaceae</taxon>
        <taxon>Coprobacter</taxon>
    </lineage>
</organism>
<dbReference type="RefSeq" id="WP_255025909.1">
    <property type="nucleotide sequence ID" value="NZ_JANDHW010000003.1"/>
</dbReference>
<dbReference type="Gene3D" id="3.80.30.20">
    <property type="entry name" value="tm_1862 like domain"/>
    <property type="match status" value="1"/>
</dbReference>
<keyword evidence="5" id="KW-1185">Reference proteome</keyword>
<evidence type="ECO:0000313" key="4">
    <source>
        <dbReference type="EMBL" id="MCP9611199.1"/>
    </source>
</evidence>
<dbReference type="InterPro" id="IPR034505">
    <property type="entry name" value="Coproporphyrinogen-III_oxidase"/>
</dbReference>
<comment type="subcellular location">
    <subcellularLocation>
        <location evidence="2">Cytoplasm</location>
    </subcellularLocation>
</comment>
<feature type="domain" description="Radical SAM core" evidence="3">
    <location>
        <begin position="1"/>
        <end position="231"/>
    </location>
</feature>
<dbReference type="SUPFAM" id="SSF102114">
    <property type="entry name" value="Radical SAM enzymes"/>
    <property type="match status" value="1"/>
</dbReference>
<keyword evidence="2" id="KW-0963">Cytoplasm</keyword>
<evidence type="ECO:0000256" key="2">
    <source>
        <dbReference type="RuleBase" id="RU364116"/>
    </source>
</evidence>
<comment type="similarity">
    <text evidence="1">Belongs to the anaerobic coproporphyrinogen-III oxidase family. HemW subfamily.</text>
</comment>
<keyword evidence="2" id="KW-0349">Heme</keyword>
<dbReference type="SFLD" id="SFLDG01065">
    <property type="entry name" value="anaerobic_coproporphyrinogen-I"/>
    <property type="match status" value="1"/>
</dbReference>
<keyword evidence="2" id="KW-0949">S-adenosyl-L-methionine</keyword>
<dbReference type="Pfam" id="PF04055">
    <property type="entry name" value="Radical_SAM"/>
    <property type="match status" value="1"/>
</dbReference>
<comment type="caution">
    <text evidence="4">The sequence shown here is derived from an EMBL/GenBank/DDBJ whole genome shotgun (WGS) entry which is preliminary data.</text>
</comment>
<evidence type="ECO:0000256" key="1">
    <source>
        <dbReference type="ARBA" id="ARBA00006100"/>
    </source>
</evidence>
<dbReference type="Pfam" id="PF06969">
    <property type="entry name" value="HemN_C"/>
    <property type="match status" value="1"/>
</dbReference>
<keyword evidence="2" id="KW-0479">Metal-binding</keyword>
<dbReference type="SMART" id="SM00729">
    <property type="entry name" value="Elp3"/>
    <property type="match status" value="1"/>
</dbReference>